<gene>
    <name evidence="10 11" type="primary">crcB</name>
    <name evidence="10" type="synonym">fluC</name>
    <name evidence="11" type="ORF">R3Q15_16835</name>
</gene>
<evidence type="ECO:0000313" key="12">
    <source>
        <dbReference type="Proteomes" id="UP001185922"/>
    </source>
</evidence>
<dbReference type="GO" id="GO:0005886">
    <property type="term" value="C:plasma membrane"/>
    <property type="evidence" value="ECO:0007669"/>
    <property type="project" value="UniProtKB-SubCell"/>
</dbReference>
<organism evidence="11 12">
    <name type="scientific">Gordonia amicalis</name>
    <dbReference type="NCBI Taxonomy" id="89053"/>
    <lineage>
        <taxon>Bacteria</taxon>
        <taxon>Bacillati</taxon>
        <taxon>Actinomycetota</taxon>
        <taxon>Actinomycetes</taxon>
        <taxon>Mycobacteriales</taxon>
        <taxon>Gordoniaceae</taxon>
        <taxon>Gordonia</taxon>
    </lineage>
</organism>
<dbReference type="Pfam" id="PF02537">
    <property type="entry name" value="CRCB"/>
    <property type="match status" value="1"/>
</dbReference>
<comment type="catalytic activity">
    <reaction evidence="8">
        <text>fluoride(in) = fluoride(out)</text>
        <dbReference type="Rhea" id="RHEA:76159"/>
        <dbReference type="ChEBI" id="CHEBI:17051"/>
    </reaction>
    <physiologicalReaction direction="left-to-right" evidence="8">
        <dbReference type="Rhea" id="RHEA:76160"/>
    </physiologicalReaction>
</comment>
<keyword evidence="4 10" id="KW-1133">Transmembrane helix</keyword>
<evidence type="ECO:0000256" key="6">
    <source>
        <dbReference type="ARBA" id="ARBA00023303"/>
    </source>
</evidence>
<keyword evidence="5 10" id="KW-0472">Membrane</keyword>
<feature type="transmembrane region" description="Helical" evidence="10">
    <location>
        <begin position="24"/>
        <end position="42"/>
    </location>
</feature>
<feature type="transmembrane region" description="Helical" evidence="10">
    <location>
        <begin position="54"/>
        <end position="76"/>
    </location>
</feature>
<dbReference type="InterPro" id="IPR003691">
    <property type="entry name" value="FluC"/>
</dbReference>
<dbReference type="EMBL" id="JAWLKH010000019">
    <property type="protein sequence ID" value="MDV6313535.1"/>
    <property type="molecule type" value="Genomic_DNA"/>
</dbReference>
<feature type="binding site" evidence="10">
    <location>
        <position position="101"/>
    </location>
    <ligand>
        <name>Na(+)</name>
        <dbReference type="ChEBI" id="CHEBI:29101"/>
        <note>structural</note>
    </ligand>
</feature>
<dbReference type="GO" id="GO:0062054">
    <property type="term" value="F:fluoride channel activity"/>
    <property type="evidence" value="ECO:0007669"/>
    <property type="project" value="UniProtKB-UniRule"/>
</dbReference>
<dbReference type="NCBIfam" id="TIGR00494">
    <property type="entry name" value="crcB"/>
    <property type="match status" value="1"/>
</dbReference>
<accession>A0AAE4R4Z2</accession>
<evidence type="ECO:0000256" key="5">
    <source>
        <dbReference type="ARBA" id="ARBA00023136"/>
    </source>
</evidence>
<keyword evidence="10" id="KW-0406">Ion transport</keyword>
<keyword evidence="2 10" id="KW-1003">Cell membrane</keyword>
<keyword evidence="6 10" id="KW-0407">Ion channel</keyword>
<feature type="binding site" evidence="10">
    <location>
        <position position="98"/>
    </location>
    <ligand>
        <name>Na(+)</name>
        <dbReference type="ChEBI" id="CHEBI:29101"/>
        <note>structural</note>
    </ligand>
</feature>
<dbReference type="Proteomes" id="UP001185922">
    <property type="component" value="Unassembled WGS sequence"/>
</dbReference>
<evidence type="ECO:0000256" key="2">
    <source>
        <dbReference type="ARBA" id="ARBA00022475"/>
    </source>
</evidence>
<name>A0AAE4R4Z2_9ACTN</name>
<evidence type="ECO:0000256" key="9">
    <source>
        <dbReference type="ARBA" id="ARBA00049940"/>
    </source>
</evidence>
<comment type="subcellular location">
    <subcellularLocation>
        <location evidence="1 10">Cell membrane</location>
        <topology evidence="1 10">Multi-pass membrane protein</topology>
    </subcellularLocation>
</comment>
<dbReference type="GeneID" id="77173977"/>
<evidence type="ECO:0000256" key="4">
    <source>
        <dbReference type="ARBA" id="ARBA00022989"/>
    </source>
</evidence>
<comment type="caution">
    <text evidence="11">The sequence shown here is derived from an EMBL/GenBank/DDBJ whole genome shotgun (WGS) entry which is preliminary data.</text>
</comment>
<comment type="similarity">
    <text evidence="7 10">Belongs to the fluoride channel Fluc/FEX (TC 1.A.43) family.</text>
</comment>
<dbReference type="PANTHER" id="PTHR28259">
    <property type="entry name" value="FLUORIDE EXPORT PROTEIN 1-RELATED"/>
    <property type="match status" value="1"/>
</dbReference>
<evidence type="ECO:0000256" key="1">
    <source>
        <dbReference type="ARBA" id="ARBA00004651"/>
    </source>
</evidence>
<evidence type="ECO:0000256" key="7">
    <source>
        <dbReference type="ARBA" id="ARBA00035120"/>
    </source>
</evidence>
<evidence type="ECO:0000256" key="3">
    <source>
        <dbReference type="ARBA" id="ARBA00022692"/>
    </source>
</evidence>
<dbReference type="GO" id="GO:0140114">
    <property type="term" value="P:cellular detoxification of fluoride"/>
    <property type="evidence" value="ECO:0007669"/>
    <property type="project" value="UniProtKB-UniRule"/>
</dbReference>
<sequence length="154" mass="16520">MHVDKHDELPVDPDERPLHLRVHALVWVFAGGLIGTGVRYWAEETFPAAEGHWPWATFAVNIIGAFVLGALLELLARLGHDEGWRQRVRLFGGTGICGALTTYSTFALEISELTRASAVVTAIAYAAVSVVLGLGAAACGIAAASGFAARRRRR</sequence>
<feature type="transmembrane region" description="Helical" evidence="10">
    <location>
        <begin position="122"/>
        <end position="149"/>
    </location>
</feature>
<keyword evidence="10" id="KW-0813">Transport</keyword>
<dbReference type="HAMAP" id="MF_00454">
    <property type="entry name" value="FluC"/>
    <property type="match status" value="1"/>
</dbReference>
<protein>
    <recommendedName>
        <fullName evidence="10">Fluoride-specific ion channel FluC</fullName>
    </recommendedName>
</protein>
<feature type="transmembrane region" description="Helical" evidence="10">
    <location>
        <begin position="88"/>
        <end position="110"/>
    </location>
</feature>
<evidence type="ECO:0000256" key="8">
    <source>
        <dbReference type="ARBA" id="ARBA00035585"/>
    </source>
</evidence>
<comment type="activity regulation">
    <text evidence="10">Na(+) is not transported, but it plays an essential structural role and its presence is essential for fluoride channel function.</text>
</comment>
<keyword evidence="10" id="KW-0915">Sodium</keyword>
<dbReference type="AlphaFoldDB" id="A0AAE4R4Z2"/>
<evidence type="ECO:0000313" key="11">
    <source>
        <dbReference type="EMBL" id="MDV6313535.1"/>
    </source>
</evidence>
<keyword evidence="10" id="KW-0479">Metal-binding</keyword>
<dbReference type="RefSeq" id="WP_006435859.1">
    <property type="nucleotide sequence ID" value="NZ_CP091855.1"/>
</dbReference>
<reference evidence="11" key="1">
    <citation type="submission" date="2023-10" db="EMBL/GenBank/DDBJ databases">
        <title>Development of a sustainable strategy for remediation of hydrocarbon-contaminated territories based on the waste exchange concept.</title>
        <authorList>
            <person name="Krivoruchko A."/>
        </authorList>
    </citation>
    <scope>NUCLEOTIDE SEQUENCE</scope>
    <source>
        <strain evidence="11">IEGM 1279</strain>
    </source>
</reference>
<evidence type="ECO:0000256" key="10">
    <source>
        <dbReference type="HAMAP-Rule" id="MF_00454"/>
    </source>
</evidence>
<dbReference type="GO" id="GO:0046872">
    <property type="term" value="F:metal ion binding"/>
    <property type="evidence" value="ECO:0007669"/>
    <property type="project" value="UniProtKB-KW"/>
</dbReference>
<proteinExistence type="inferred from homology"/>
<keyword evidence="3 10" id="KW-0812">Transmembrane</keyword>
<dbReference type="PANTHER" id="PTHR28259:SF1">
    <property type="entry name" value="FLUORIDE EXPORT PROTEIN 1-RELATED"/>
    <property type="match status" value="1"/>
</dbReference>
<comment type="function">
    <text evidence="9 10">Fluoride-specific ion channel. Important for reducing fluoride concentration in the cell, thus reducing its toxicity.</text>
</comment>